<reference evidence="1 2" key="1">
    <citation type="submission" date="2016-12" db="EMBL/GenBank/DDBJ databases">
        <title>Genome sequencing of Methylocaldum marinum.</title>
        <authorList>
            <person name="Takeuchi M."/>
            <person name="Kamagata Y."/>
            <person name="Hiraoka S."/>
            <person name="Oshima K."/>
            <person name="Hattori M."/>
            <person name="Iwasaki W."/>
        </authorList>
    </citation>
    <scope>NUCLEOTIDE SEQUENCE [LARGE SCALE GENOMIC DNA]</scope>
    <source>
        <strain evidence="1 2">S8</strain>
    </source>
</reference>
<evidence type="ECO:0000313" key="1">
    <source>
        <dbReference type="EMBL" id="BBA34973.1"/>
    </source>
</evidence>
<dbReference type="AlphaFoldDB" id="A0A250KTH0"/>
<evidence type="ECO:0000313" key="2">
    <source>
        <dbReference type="Proteomes" id="UP000266313"/>
    </source>
</evidence>
<name>A0A250KTH0_9GAMM</name>
<dbReference type="Proteomes" id="UP000266313">
    <property type="component" value="Chromosome"/>
</dbReference>
<protein>
    <recommendedName>
        <fullName evidence="3">Exosortase system-associated protein, TIGR04073 family</fullName>
    </recommendedName>
</protein>
<dbReference type="KEGG" id="mmai:sS8_3030"/>
<dbReference type="EMBL" id="AP017928">
    <property type="protein sequence ID" value="BBA34973.1"/>
    <property type="molecule type" value="Genomic_DNA"/>
</dbReference>
<sequence length="106" mass="11277">MSSASPASDDYGQDVGTKLGSGLSNLALGWVEFPKNIINTTNETNVLFGLSGGFLKGGLHTLGRIASGVVDVLTFPLPTQPITKPGFVWENFDVETQYGPVFQTKD</sequence>
<dbReference type="InterPro" id="IPR023824">
    <property type="entry name" value="CHP04073_exosortase-affil"/>
</dbReference>
<proteinExistence type="predicted"/>
<gene>
    <name evidence="1" type="ORF">sS8_3030</name>
</gene>
<keyword evidence="2" id="KW-1185">Reference proteome</keyword>
<organism evidence="1 2">
    <name type="scientific">Methylocaldum marinum</name>
    <dbReference type="NCBI Taxonomy" id="1432792"/>
    <lineage>
        <taxon>Bacteria</taxon>
        <taxon>Pseudomonadati</taxon>
        <taxon>Pseudomonadota</taxon>
        <taxon>Gammaproteobacteria</taxon>
        <taxon>Methylococcales</taxon>
        <taxon>Methylococcaceae</taxon>
        <taxon>Methylocaldum</taxon>
    </lineage>
</organism>
<accession>A0A250KTH0</accession>
<evidence type="ECO:0008006" key="3">
    <source>
        <dbReference type="Google" id="ProtNLM"/>
    </source>
</evidence>
<dbReference type="NCBIfam" id="TIGR04073">
    <property type="entry name" value="exo_TIGR04073"/>
    <property type="match status" value="1"/>
</dbReference>